<dbReference type="SUPFAM" id="SSF57850">
    <property type="entry name" value="RING/U-box"/>
    <property type="match status" value="1"/>
</dbReference>
<dbReference type="SMART" id="SM00744">
    <property type="entry name" value="RINGv"/>
    <property type="match status" value="1"/>
</dbReference>
<name>A0AAP0B529_9ASPA</name>
<evidence type="ECO:0000313" key="7">
    <source>
        <dbReference type="Proteomes" id="UP001418222"/>
    </source>
</evidence>
<reference evidence="6 7" key="1">
    <citation type="journal article" date="2022" name="Nat. Plants">
        <title>Genomes of leafy and leafless Platanthera orchids illuminate the evolution of mycoheterotrophy.</title>
        <authorList>
            <person name="Li M.H."/>
            <person name="Liu K.W."/>
            <person name="Li Z."/>
            <person name="Lu H.C."/>
            <person name="Ye Q.L."/>
            <person name="Zhang D."/>
            <person name="Wang J.Y."/>
            <person name="Li Y.F."/>
            <person name="Zhong Z.M."/>
            <person name="Liu X."/>
            <person name="Yu X."/>
            <person name="Liu D.K."/>
            <person name="Tu X.D."/>
            <person name="Liu B."/>
            <person name="Hao Y."/>
            <person name="Liao X.Y."/>
            <person name="Jiang Y.T."/>
            <person name="Sun W.H."/>
            <person name="Chen J."/>
            <person name="Chen Y.Q."/>
            <person name="Ai Y."/>
            <person name="Zhai J.W."/>
            <person name="Wu S.S."/>
            <person name="Zhou Z."/>
            <person name="Hsiao Y.Y."/>
            <person name="Wu W.L."/>
            <person name="Chen Y.Y."/>
            <person name="Lin Y.F."/>
            <person name="Hsu J.L."/>
            <person name="Li C.Y."/>
            <person name="Wang Z.W."/>
            <person name="Zhao X."/>
            <person name="Zhong W.Y."/>
            <person name="Ma X.K."/>
            <person name="Ma L."/>
            <person name="Huang J."/>
            <person name="Chen G.Z."/>
            <person name="Huang M.Z."/>
            <person name="Huang L."/>
            <person name="Peng D.H."/>
            <person name="Luo Y.B."/>
            <person name="Zou S.Q."/>
            <person name="Chen S.P."/>
            <person name="Lan S."/>
            <person name="Tsai W.C."/>
            <person name="Van de Peer Y."/>
            <person name="Liu Z.J."/>
        </authorList>
    </citation>
    <scope>NUCLEOTIDE SEQUENCE [LARGE SCALE GENOMIC DNA]</scope>
    <source>
        <strain evidence="6">Lor287</strain>
    </source>
</reference>
<evidence type="ECO:0000256" key="2">
    <source>
        <dbReference type="ARBA" id="ARBA00022771"/>
    </source>
</evidence>
<dbReference type="InterPro" id="IPR011016">
    <property type="entry name" value="Znf_RING-CH"/>
</dbReference>
<dbReference type="PANTHER" id="PTHR46214">
    <property type="entry name" value="ZINC FINGER, RING-CH-TYPE"/>
    <property type="match status" value="1"/>
</dbReference>
<comment type="caution">
    <text evidence="6">The sequence shown here is derived from an EMBL/GenBank/DDBJ whole genome shotgun (WGS) entry which is preliminary data.</text>
</comment>
<dbReference type="InterPro" id="IPR013083">
    <property type="entry name" value="Znf_RING/FYVE/PHD"/>
</dbReference>
<proteinExistence type="predicted"/>
<dbReference type="PROSITE" id="PS51292">
    <property type="entry name" value="ZF_RING_CH"/>
    <property type="match status" value="1"/>
</dbReference>
<evidence type="ECO:0000259" key="5">
    <source>
        <dbReference type="PROSITE" id="PS51292"/>
    </source>
</evidence>
<evidence type="ECO:0000256" key="1">
    <source>
        <dbReference type="ARBA" id="ARBA00022723"/>
    </source>
</evidence>
<feature type="transmembrane region" description="Helical" evidence="4">
    <location>
        <begin position="146"/>
        <end position="165"/>
    </location>
</feature>
<evidence type="ECO:0000313" key="6">
    <source>
        <dbReference type="EMBL" id="KAK8926319.1"/>
    </source>
</evidence>
<dbReference type="AlphaFoldDB" id="A0AAP0B529"/>
<dbReference type="Pfam" id="PF12906">
    <property type="entry name" value="RINGv"/>
    <property type="match status" value="1"/>
</dbReference>
<dbReference type="Gene3D" id="3.30.40.10">
    <property type="entry name" value="Zinc/RING finger domain, C3HC4 (zinc finger)"/>
    <property type="match status" value="1"/>
</dbReference>
<feature type="domain" description="RING-CH-type" evidence="5">
    <location>
        <begin position="42"/>
        <end position="109"/>
    </location>
</feature>
<evidence type="ECO:0000256" key="3">
    <source>
        <dbReference type="ARBA" id="ARBA00022833"/>
    </source>
</evidence>
<keyword evidence="4" id="KW-0812">Transmembrane</keyword>
<dbReference type="PANTHER" id="PTHR46214:SF30">
    <property type="entry name" value="OS01G0850200 PROTEIN"/>
    <property type="match status" value="1"/>
</dbReference>
<keyword evidence="4" id="KW-1133">Transmembrane helix</keyword>
<accession>A0AAP0B529</accession>
<keyword evidence="3" id="KW-0862">Zinc</keyword>
<keyword evidence="1" id="KW-0479">Metal-binding</keyword>
<organism evidence="6 7">
    <name type="scientific">Platanthera zijinensis</name>
    <dbReference type="NCBI Taxonomy" id="2320716"/>
    <lineage>
        <taxon>Eukaryota</taxon>
        <taxon>Viridiplantae</taxon>
        <taxon>Streptophyta</taxon>
        <taxon>Embryophyta</taxon>
        <taxon>Tracheophyta</taxon>
        <taxon>Spermatophyta</taxon>
        <taxon>Magnoliopsida</taxon>
        <taxon>Liliopsida</taxon>
        <taxon>Asparagales</taxon>
        <taxon>Orchidaceae</taxon>
        <taxon>Orchidoideae</taxon>
        <taxon>Orchideae</taxon>
        <taxon>Orchidinae</taxon>
        <taxon>Platanthera</taxon>
    </lineage>
</organism>
<dbReference type="EMBL" id="JBBWWQ010000016">
    <property type="protein sequence ID" value="KAK8926319.1"/>
    <property type="molecule type" value="Genomic_DNA"/>
</dbReference>
<dbReference type="GO" id="GO:0008270">
    <property type="term" value="F:zinc ion binding"/>
    <property type="evidence" value="ECO:0007669"/>
    <property type="project" value="UniProtKB-KW"/>
</dbReference>
<protein>
    <recommendedName>
        <fullName evidence="5">RING-CH-type domain-containing protein</fullName>
    </recommendedName>
</protein>
<keyword evidence="4" id="KW-0472">Membrane</keyword>
<sequence length="166" mass="18405">MAMDGEKDVRDECEKDGFKEACILDCSGGLDLELGFNDRKVFVEKSEKDCRICSLGLESSSCRELGFPMALGCSCKDDLASAHQKCAERWFKIKGDWNCEICGSMVKNLVEFHVVEKLETPVSLIGPSDNAATATQTERFFQGNRLIGCLLGGFLVITILCFVYKH</sequence>
<evidence type="ECO:0000256" key="4">
    <source>
        <dbReference type="SAM" id="Phobius"/>
    </source>
</evidence>
<keyword evidence="2" id="KW-0863">Zinc-finger</keyword>
<gene>
    <name evidence="6" type="ORF">KSP39_PZI018338</name>
</gene>
<keyword evidence="7" id="KW-1185">Reference proteome</keyword>
<dbReference type="Proteomes" id="UP001418222">
    <property type="component" value="Unassembled WGS sequence"/>
</dbReference>